<keyword evidence="4" id="KW-0732">Signal</keyword>
<keyword evidence="3" id="KW-0378">Hydrolase</keyword>
<sequence>MILPINKYLYISFLVTANALANVDTSPSNVGVSDVSFQQFKGACPLYNVTLELSTDDYGAETSWTIKNSQNQQLYTGSGYGNNQIEHKTMCLESGNYVLEIRDSEGDGMCCGYGEGSYSLSLDGQVLASGGVFRYSIEHGFVLGAGKDKGEDYYQSARGKSGFVLKTALHNIIKQHQPQGYSAVWNLVGSIDVDRYYEKDGSLLDIYSENASGVDSINYTAKVDQCGQYRREGDCYNREHSFPKSWFGGKIEPMNSDGHHLFASDGYVNAKRGNWPFGEVGVSEYQSSNGSKLGYAANYLNYSGIVFEPVDEFKGDLARVYFYMATRYEDEIASWEGNTSNSDAVLNGTRDSVFEPWVLEMLKRWHADDPVDRKERDRNEAVYQFQNNRNPFVDHPEFVAMIWGESKTK</sequence>
<dbReference type="SUPFAM" id="SSF54060">
    <property type="entry name" value="His-Me finger endonucleases"/>
    <property type="match status" value="1"/>
</dbReference>
<comment type="caution">
    <text evidence="5">The sequence shown here is derived from an EMBL/GenBank/DDBJ whole genome shotgun (WGS) entry which is preliminary data.</text>
</comment>
<evidence type="ECO:0008006" key="7">
    <source>
        <dbReference type="Google" id="ProtNLM"/>
    </source>
</evidence>
<keyword evidence="2" id="KW-0540">Nuclease</keyword>
<dbReference type="Proteomes" id="UP001157138">
    <property type="component" value="Unassembled WGS sequence"/>
</dbReference>
<dbReference type="InterPro" id="IPR044925">
    <property type="entry name" value="His-Me_finger_sf"/>
</dbReference>
<name>A0ABQ6EUZ0_9VIBR</name>
<accession>A0ABQ6EUZ0</accession>
<proteinExistence type="inferred from homology"/>
<gene>
    <name evidence="5" type="ORF">GCM10007938_07790</name>
</gene>
<dbReference type="InterPro" id="IPR007346">
    <property type="entry name" value="Endonuclease-I"/>
</dbReference>
<dbReference type="RefSeq" id="WP_284190925.1">
    <property type="nucleotide sequence ID" value="NZ_BSPW01000018.1"/>
</dbReference>
<dbReference type="PANTHER" id="PTHR33607">
    <property type="entry name" value="ENDONUCLEASE-1"/>
    <property type="match status" value="1"/>
</dbReference>
<evidence type="ECO:0000313" key="5">
    <source>
        <dbReference type="EMBL" id="GLT17002.1"/>
    </source>
</evidence>
<dbReference type="Pfam" id="PF04231">
    <property type="entry name" value="Endonuclease_1"/>
    <property type="match status" value="1"/>
</dbReference>
<evidence type="ECO:0000256" key="1">
    <source>
        <dbReference type="ARBA" id="ARBA00006429"/>
    </source>
</evidence>
<feature type="chain" id="PRO_5046342072" description="Endonuclease I" evidence="4">
    <location>
        <begin position="22"/>
        <end position="409"/>
    </location>
</feature>
<evidence type="ECO:0000313" key="6">
    <source>
        <dbReference type="Proteomes" id="UP001157138"/>
    </source>
</evidence>
<comment type="similarity">
    <text evidence="1">Belongs to the EndA/NucM nuclease family.</text>
</comment>
<protein>
    <recommendedName>
        <fullName evidence="7">Endonuclease I</fullName>
    </recommendedName>
</protein>
<dbReference type="PANTHER" id="PTHR33607:SF2">
    <property type="entry name" value="ENDONUCLEASE-1"/>
    <property type="match status" value="1"/>
</dbReference>
<evidence type="ECO:0000256" key="4">
    <source>
        <dbReference type="SAM" id="SignalP"/>
    </source>
</evidence>
<evidence type="ECO:0000256" key="3">
    <source>
        <dbReference type="ARBA" id="ARBA00022801"/>
    </source>
</evidence>
<keyword evidence="6" id="KW-1185">Reference proteome</keyword>
<dbReference type="EMBL" id="BSPW01000018">
    <property type="protein sequence ID" value="GLT17002.1"/>
    <property type="molecule type" value="Genomic_DNA"/>
</dbReference>
<reference evidence="6" key="1">
    <citation type="journal article" date="2019" name="Int. J. Syst. Evol. Microbiol.">
        <title>The Global Catalogue of Microorganisms (GCM) 10K type strain sequencing project: providing services to taxonomists for standard genome sequencing and annotation.</title>
        <authorList>
            <consortium name="The Broad Institute Genomics Platform"/>
            <consortium name="The Broad Institute Genome Sequencing Center for Infectious Disease"/>
            <person name="Wu L."/>
            <person name="Ma J."/>
        </authorList>
    </citation>
    <scope>NUCLEOTIDE SEQUENCE [LARGE SCALE GENOMIC DNA]</scope>
    <source>
        <strain evidence="6">NBRC 108723</strain>
    </source>
</reference>
<evidence type="ECO:0000256" key="2">
    <source>
        <dbReference type="ARBA" id="ARBA00022722"/>
    </source>
</evidence>
<organism evidence="5 6">
    <name type="scientific">Vibrio zhanjiangensis</name>
    <dbReference type="NCBI Taxonomy" id="1046128"/>
    <lineage>
        <taxon>Bacteria</taxon>
        <taxon>Pseudomonadati</taxon>
        <taxon>Pseudomonadota</taxon>
        <taxon>Gammaproteobacteria</taxon>
        <taxon>Vibrionales</taxon>
        <taxon>Vibrionaceae</taxon>
        <taxon>Vibrio</taxon>
    </lineage>
</organism>
<feature type="signal peptide" evidence="4">
    <location>
        <begin position="1"/>
        <end position="21"/>
    </location>
</feature>